<keyword evidence="3" id="KW-0378">Hydrolase</keyword>
<proteinExistence type="inferred from homology"/>
<feature type="domain" description="Carboxylesterase type B" evidence="5">
    <location>
        <begin position="53"/>
        <end position="146"/>
    </location>
</feature>
<dbReference type="AlphaFoldDB" id="A0AAE1LB24"/>
<comment type="similarity">
    <text evidence="1">Belongs to the type-B carboxylesterase/lipase family.</text>
</comment>
<reference evidence="6" key="2">
    <citation type="journal article" date="2023" name="BMC Genomics">
        <title>Pest status, molecular evolution, and epigenetic factors derived from the genome assembly of Frankliniella fusca, a thysanopteran phytovirus vector.</title>
        <authorList>
            <person name="Catto M.A."/>
            <person name="Labadie P.E."/>
            <person name="Jacobson A.L."/>
            <person name="Kennedy G.G."/>
            <person name="Srinivasan R."/>
            <person name="Hunt B.G."/>
        </authorList>
    </citation>
    <scope>NUCLEOTIDE SEQUENCE</scope>
    <source>
        <strain evidence="6">PL_HMW_Pooled</strain>
    </source>
</reference>
<evidence type="ECO:0000259" key="5">
    <source>
        <dbReference type="Pfam" id="PF00135"/>
    </source>
</evidence>
<accession>A0AAE1LB24</accession>
<reference evidence="6" key="1">
    <citation type="submission" date="2021-07" db="EMBL/GenBank/DDBJ databases">
        <authorList>
            <person name="Catto M.A."/>
            <person name="Jacobson A."/>
            <person name="Kennedy G."/>
            <person name="Labadie P."/>
            <person name="Hunt B.G."/>
            <person name="Srinivasan R."/>
        </authorList>
    </citation>
    <scope>NUCLEOTIDE SEQUENCE</scope>
    <source>
        <strain evidence="6">PL_HMW_Pooled</strain>
        <tissue evidence="6">Head</tissue>
    </source>
</reference>
<dbReference type="InterPro" id="IPR002018">
    <property type="entry name" value="CarbesteraseB"/>
</dbReference>
<dbReference type="Pfam" id="PF00135">
    <property type="entry name" value="COesterase"/>
    <property type="match status" value="1"/>
</dbReference>
<comment type="caution">
    <text evidence="6">The sequence shown here is derived from an EMBL/GenBank/DDBJ whole genome shotgun (WGS) entry which is preliminary data.</text>
</comment>
<evidence type="ECO:0000256" key="4">
    <source>
        <dbReference type="ARBA" id="ARBA00023180"/>
    </source>
</evidence>
<evidence type="ECO:0000313" key="7">
    <source>
        <dbReference type="Proteomes" id="UP001219518"/>
    </source>
</evidence>
<protein>
    <submittedName>
        <fullName evidence="6">Esterase B1</fullName>
    </submittedName>
</protein>
<keyword evidence="4" id="KW-0325">Glycoprotein</keyword>
<keyword evidence="7" id="KW-1185">Reference proteome</keyword>
<gene>
    <name evidence="6" type="ORF">KUF71_021263</name>
</gene>
<dbReference type="PANTHER" id="PTHR43142">
    <property type="entry name" value="CARBOXYLIC ESTER HYDROLASE"/>
    <property type="match status" value="1"/>
</dbReference>
<dbReference type="Gene3D" id="3.40.50.1820">
    <property type="entry name" value="alpha/beta hydrolase"/>
    <property type="match status" value="1"/>
</dbReference>
<organism evidence="6 7">
    <name type="scientific">Frankliniella fusca</name>
    <dbReference type="NCBI Taxonomy" id="407009"/>
    <lineage>
        <taxon>Eukaryota</taxon>
        <taxon>Metazoa</taxon>
        <taxon>Ecdysozoa</taxon>
        <taxon>Arthropoda</taxon>
        <taxon>Hexapoda</taxon>
        <taxon>Insecta</taxon>
        <taxon>Pterygota</taxon>
        <taxon>Neoptera</taxon>
        <taxon>Paraneoptera</taxon>
        <taxon>Thysanoptera</taxon>
        <taxon>Terebrantia</taxon>
        <taxon>Thripoidea</taxon>
        <taxon>Thripidae</taxon>
        <taxon>Frankliniella</taxon>
    </lineage>
</organism>
<evidence type="ECO:0000256" key="2">
    <source>
        <dbReference type="ARBA" id="ARBA00022487"/>
    </source>
</evidence>
<evidence type="ECO:0000313" key="6">
    <source>
        <dbReference type="EMBL" id="KAK3911602.1"/>
    </source>
</evidence>
<dbReference type="InterPro" id="IPR029058">
    <property type="entry name" value="AB_hydrolase_fold"/>
</dbReference>
<dbReference type="Proteomes" id="UP001219518">
    <property type="component" value="Unassembled WGS sequence"/>
</dbReference>
<keyword evidence="2" id="KW-0719">Serine esterase</keyword>
<name>A0AAE1LB24_9NEOP</name>
<dbReference type="GO" id="GO:0052689">
    <property type="term" value="F:carboxylic ester hydrolase activity"/>
    <property type="evidence" value="ECO:0007669"/>
    <property type="project" value="UniProtKB-KW"/>
</dbReference>
<dbReference type="EMBL" id="JAHWGI010000280">
    <property type="protein sequence ID" value="KAK3911602.1"/>
    <property type="molecule type" value="Genomic_DNA"/>
</dbReference>
<evidence type="ECO:0000256" key="1">
    <source>
        <dbReference type="ARBA" id="ARBA00005964"/>
    </source>
</evidence>
<sequence length="227" mass="24478">MKTEWPSHFDFKKSTLTPDLQFQQEAASDRYHFKVPVSLLPADPPCQPSNGNLDGTALPVLVWLHGGELGSFNEGGSGAYGPEYLLDRELVLVTVNYSLGALGFLSTGDGAASGNWGLKDQQLALRWVRDHIAALGGDPSRATLAGPAPRARTATSWRAAAGVRKSLCTCRGFIISPQIQKIALVSPSLSHLQRHASTDDAFECDGMTAAQQNTAQYYENKITLSTF</sequence>
<dbReference type="SUPFAM" id="SSF53474">
    <property type="entry name" value="alpha/beta-Hydrolases"/>
    <property type="match status" value="1"/>
</dbReference>
<evidence type="ECO:0000256" key="3">
    <source>
        <dbReference type="ARBA" id="ARBA00022801"/>
    </source>
</evidence>
<dbReference type="PANTHER" id="PTHR43142:SF1">
    <property type="entry name" value="CARBOXYLIC ESTER HYDROLASE"/>
    <property type="match status" value="1"/>
</dbReference>